<sequence length="412" mass="45912">MVRMSDAIAPLSLSQDKSADLISLLMDGLLHIKDTTGRFLLKLHDGTLVDTKGWEHPTVFSWEWTHGIALTALCHHSALDPSSPGAQKSLKVALDWFETQWKRTDGKGAPKNINTMSPFYSLACFVEDGRTKDPKWNAWIDEWAEWIMNGLPRTQEGGFQHMTYVNMHENNLWDDTLMMSVIPLAKIGILLNRPHYIEEAKYQFLIHIKYLADSVSGLWYHGWQFTPEEIKGGQGGAETNGGHNFAKGLWARGNCWITVSIPMFLDILGDKLPPTDPIYRHLVSIWRRQVDAFVRSQDPKTGLWHTLIVDPTSYVETSAAAGVVAGIYMGIRQGLISDPIYRQCADTGLAGVIAQIQPDGEVANVSFGTGMGNSLQFYKDIAITSMPYGQALAMHALVEWQRLQRGEGAASA</sequence>
<keyword evidence="1" id="KW-0378">Hydrolase</keyword>
<dbReference type="InterPro" id="IPR010905">
    <property type="entry name" value="Glyco_hydro_88"/>
</dbReference>
<evidence type="ECO:0000313" key="2">
    <source>
        <dbReference type="EMBL" id="OCF52655.1"/>
    </source>
</evidence>
<dbReference type="KEGG" id="kpin:30170317"/>
<dbReference type="Gene3D" id="1.50.10.10">
    <property type="match status" value="1"/>
</dbReference>
<name>A0A1B9IAK8_9TREE</name>
<accession>A0A1B9IAK8</accession>
<protein>
    <submittedName>
        <fullName evidence="2">Plant-inducible protein</fullName>
    </submittedName>
</protein>
<dbReference type="GeneID" id="30170317"/>
<dbReference type="EMBL" id="KI894008">
    <property type="protein sequence ID" value="OCF52655.1"/>
    <property type="molecule type" value="Genomic_DNA"/>
</dbReference>
<dbReference type="SUPFAM" id="SSF48208">
    <property type="entry name" value="Six-hairpin glycosidases"/>
    <property type="match status" value="1"/>
</dbReference>
<dbReference type="AlphaFoldDB" id="A0A1B9IAK8"/>
<organism evidence="2">
    <name type="scientific">Kwoniella pini CBS 10737</name>
    <dbReference type="NCBI Taxonomy" id="1296096"/>
    <lineage>
        <taxon>Eukaryota</taxon>
        <taxon>Fungi</taxon>
        <taxon>Dikarya</taxon>
        <taxon>Basidiomycota</taxon>
        <taxon>Agaricomycotina</taxon>
        <taxon>Tremellomycetes</taxon>
        <taxon>Tremellales</taxon>
        <taxon>Cryptococcaceae</taxon>
        <taxon>Kwoniella</taxon>
    </lineage>
</organism>
<proteinExistence type="predicted"/>
<dbReference type="STRING" id="1296096.A0A1B9IAK8"/>
<dbReference type="InterPro" id="IPR052043">
    <property type="entry name" value="PolySaccharide_Degr_Enz"/>
</dbReference>
<dbReference type="OrthoDB" id="2305845at2759"/>
<dbReference type="PANTHER" id="PTHR33886:SF8">
    <property type="entry name" value="UNSATURATED RHAMNOGALACTURONAN HYDROLASE (EUROFUNG)"/>
    <property type="match status" value="1"/>
</dbReference>
<reference evidence="2" key="2">
    <citation type="submission" date="2016-07" db="EMBL/GenBank/DDBJ databases">
        <title>Evolution of pathogenesis and genome organization in the Tremellales.</title>
        <authorList>
            <person name="Cuomo C."/>
            <person name="Litvintseva A."/>
            <person name="Heitman J."/>
            <person name="Chen Y."/>
            <person name="Sun S."/>
            <person name="Springer D."/>
            <person name="Dromer F."/>
            <person name="Young S."/>
            <person name="Zeng Q."/>
            <person name="Chapman S."/>
            <person name="Gujja S."/>
            <person name="Saif S."/>
            <person name="Birren B."/>
        </authorList>
    </citation>
    <scope>NUCLEOTIDE SEQUENCE</scope>
    <source>
        <strain evidence="2">CBS 10737</strain>
    </source>
</reference>
<dbReference type="InterPro" id="IPR012341">
    <property type="entry name" value="6hp_glycosidase-like_sf"/>
</dbReference>
<gene>
    <name evidence="2" type="ORF">I206_01948</name>
</gene>
<evidence type="ECO:0000256" key="1">
    <source>
        <dbReference type="ARBA" id="ARBA00022801"/>
    </source>
</evidence>
<reference evidence="2" key="1">
    <citation type="submission" date="2013-07" db="EMBL/GenBank/DDBJ databases">
        <title>The Genome Sequence of Cryptococcus pinus CBS10737.</title>
        <authorList>
            <consortium name="The Broad Institute Genome Sequencing Platform"/>
            <person name="Cuomo C."/>
            <person name="Litvintseva A."/>
            <person name="Chen Y."/>
            <person name="Heitman J."/>
            <person name="Sun S."/>
            <person name="Springer D."/>
            <person name="Dromer F."/>
            <person name="Young S.K."/>
            <person name="Zeng Q."/>
            <person name="Gargeya S."/>
            <person name="Fitzgerald M."/>
            <person name="Abouelleil A."/>
            <person name="Alvarado L."/>
            <person name="Berlin A.M."/>
            <person name="Chapman S.B."/>
            <person name="Dewar J."/>
            <person name="Goldberg J."/>
            <person name="Griggs A."/>
            <person name="Gujja S."/>
            <person name="Hansen M."/>
            <person name="Howarth C."/>
            <person name="Imamovic A."/>
            <person name="Larimer J."/>
            <person name="McCowan C."/>
            <person name="Murphy C."/>
            <person name="Pearson M."/>
            <person name="Priest M."/>
            <person name="Roberts A."/>
            <person name="Saif S."/>
            <person name="Shea T."/>
            <person name="Sykes S."/>
            <person name="Wortman J."/>
            <person name="Nusbaum C."/>
            <person name="Birren B."/>
        </authorList>
    </citation>
    <scope>NUCLEOTIDE SEQUENCE [LARGE SCALE GENOMIC DNA]</scope>
    <source>
        <strain evidence="2">CBS 10737</strain>
    </source>
</reference>
<dbReference type="Pfam" id="PF07470">
    <property type="entry name" value="Glyco_hydro_88"/>
    <property type="match status" value="1"/>
</dbReference>
<dbReference type="GO" id="GO:0005975">
    <property type="term" value="P:carbohydrate metabolic process"/>
    <property type="evidence" value="ECO:0007669"/>
    <property type="project" value="InterPro"/>
</dbReference>
<dbReference type="RefSeq" id="XP_019013874.2">
    <property type="nucleotide sequence ID" value="XM_019153713.2"/>
</dbReference>
<dbReference type="InterPro" id="IPR008928">
    <property type="entry name" value="6-hairpin_glycosidase_sf"/>
</dbReference>
<dbReference type="PANTHER" id="PTHR33886">
    <property type="entry name" value="UNSATURATED RHAMNOGALACTURONAN HYDROLASE (EUROFUNG)"/>
    <property type="match status" value="1"/>
</dbReference>
<dbReference type="GO" id="GO:0016787">
    <property type="term" value="F:hydrolase activity"/>
    <property type="evidence" value="ECO:0007669"/>
    <property type="project" value="UniProtKB-KW"/>
</dbReference>